<keyword evidence="6" id="KW-0997">Cell inner membrane</keyword>
<feature type="domain" description="ABC transporter" evidence="22">
    <location>
        <begin position="314"/>
        <end position="557"/>
    </location>
</feature>
<evidence type="ECO:0000256" key="17">
    <source>
        <dbReference type="ARBA" id="ARBA00041187"/>
    </source>
</evidence>
<dbReference type="FunFam" id="3.40.50.300:FF:000016">
    <property type="entry name" value="Oligopeptide ABC transporter ATP-binding component"/>
    <property type="match status" value="2"/>
</dbReference>
<evidence type="ECO:0000256" key="4">
    <source>
        <dbReference type="ARBA" id="ARBA00022448"/>
    </source>
</evidence>
<dbReference type="NCBIfam" id="NF008453">
    <property type="entry name" value="PRK11308.1"/>
    <property type="match status" value="2"/>
</dbReference>
<dbReference type="GO" id="GO:0015833">
    <property type="term" value="P:peptide transport"/>
    <property type="evidence" value="ECO:0007669"/>
    <property type="project" value="InterPro"/>
</dbReference>
<dbReference type="RefSeq" id="WP_136914144.1">
    <property type="nucleotide sequence ID" value="NZ_CP039371.1"/>
</dbReference>
<comment type="catalytic activity">
    <reaction evidence="18">
        <text>a dipeptide(out) + ATP + H2O = a dipeptide(in) + ADP + phosphate + H(+)</text>
        <dbReference type="Rhea" id="RHEA:23120"/>
        <dbReference type="ChEBI" id="CHEBI:15377"/>
        <dbReference type="ChEBI" id="CHEBI:15378"/>
        <dbReference type="ChEBI" id="CHEBI:30616"/>
        <dbReference type="ChEBI" id="CHEBI:43474"/>
        <dbReference type="ChEBI" id="CHEBI:90799"/>
        <dbReference type="ChEBI" id="CHEBI:456216"/>
        <dbReference type="EC" id="7.4.2.9"/>
    </reaction>
</comment>
<evidence type="ECO:0000256" key="19">
    <source>
        <dbReference type="ARBA" id="ARBA00047640"/>
    </source>
</evidence>
<proteinExistence type="inferred from homology"/>
<dbReference type="PANTHER" id="PTHR43776:SF15">
    <property type="entry name" value="GLUTATHIONE IMPORT ATP-BINDING PROTEIN GSIA"/>
    <property type="match status" value="1"/>
</dbReference>
<dbReference type="EMBL" id="CP039371">
    <property type="protein sequence ID" value="QCI11982.1"/>
    <property type="molecule type" value="Genomic_DNA"/>
</dbReference>
<evidence type="ECO:0000256" key="3">
    <source>
        <dbReference type="ARBA" id="ARBA00011469"/>
    </source>
</evidence>
<organism evidence="23 24">
    <name type="scientific">Pseudomonas putida</name>
    <name type="common">Arthrobacter siderocapsulatus</name>
    <dbReference type="NCBI Taxonomy" id="303"/>
    <lineage>
        <taxon>Bacteria</taxon>
        <taxon>Pseudomonadati</taxon>
        <taxon>Pseudomonadota</taxon>
        <taxon>Gammaproteobacteria</taxon>
        <taxon>Pseudomonadales</taxon>
        <taxon>Pseudomonadaceae</taxon>
        <taxon>Pseudomonas</taxon>
    </lineage>
</organism>
<comment type="function">
    <text evidence="20">Part of the ABC transporter DppABCDF involved in the uptake of various di/tripeptides. Is also involved in the uptake of phaseolotoxin, a toxic tripeptide inhibiting the enzyme ornithine carbamoyltransferase. Responsible for energy coupling to the transport system.</text>
</comment>
<evidence type="ECO:0000256" key="5">
    <source>
        <dbReference type="ARBA" id="ARBA00022475"/>
    </source>
</evidence>
<sequence>MNAVVPLNDIRQPLLSVDGLRVRYGQHAAVKGVSFSLARGETLALVGESGCGKSTTAMAILRLLGGRTALEGRVDFEGRNLAELTDGQMRELRGNRIAMVFQDPMTSLNPVLSIGQQIVEVLRRHRRFGKQAARDEALKLLQRVRIPNAEQRLDDYPHNLSGGQRQRVMIAIALACRPALLIADEPTTALDVTVQAHILQLLRELSQEYAMGLLLITHDLGVVGQWADRVAVMHDGRIVETDSAERIFTAPRHPYTQGLLGASLRLDADRHYLQQGLPEIRVSREQGQATRFELHRPEYQGSTPTPVLAGNAVLEVRGLVTEYRQRQGKVAAVNEVSFVIRPGETLGLVGESGCGKSTLSKTILGLIASSHGEVLLDGQRVTGLSDRQWRAHRPVVQMVFQDPYGSLNPRHSVYSILDGVLRQHGERSAQARSARILDTLQRVGLPAEAAWKYPHEFSGGQRQRIGIARALILRPKLVILDEAVSSLDVSVRAQILNLLAELKHDFNLSYLFISHDLAVVKYMADRVLVMHDGRIVEEGGCDIWQHASHAYTRTLIGAVPVPRFSHEAVPAQGFPYIDPTWHSLPVTVLLSRFAV</sequence>
<keyword evidence="4" id="KW-0813">Transport</keyword>
<dbReference type="NCBIfam" id="NF007739">
    <property type="entry name" value="PRK10419.1"/>
    <property type="match status" value="2"/>
</dbReference>
<dbReference type="PROSITE" id="PS00211">
    <property type="entry name" value="ABC_TRANSPORTER_1"/>
    <property type="match status" value="2"/>
</dbReference>
<keyword evidence="8" id="KW-0547">Nucleotide-binding</keyword>
<comment type="subunit">
    <text evidence="21">The complex is composed of two ATP-binding proteins (DppD and DppF), two transmembrane proteins (DppB and DppC) and a solute-binding protein (DppA1-A5). Five orthologous SBPs (DppA1-A5) are present in P.aeruginosa, which increases the substrate specificity of the DppBCDF transporter.</text>
</comment>
<dbReference type="InterPro" id="IPR027417">
    <property type="entry name" value="P-loop_NTPase"/>
</dbReference>
<evidence type="ECO:0000313" key="23">
    <source>
        <dbReference type="EMBL" id="QCI11982.1"/>
    </source>
</evidence>
<reference evidence="24" key="1">
    <citation type="submission" date="2019-04" db="EMBL/GenBank/DDBJ databases">
        <title>Genome sequence of Pseudomonas putida 1290, an auxin catabolizing strain.</title>
        <authorList>
            <person name="Laird T.S."/>
            <person name="Leveau J.H.J."/>
        </authorList>
    </citation>
    <scope>NUCLEOTIDE SEQUENCE [LARGE SCALE GENOMIC DNA]</scope>
    <source>
        <strain evidence="24">1290</strain>
    </source>
</reference>
<dbReference type="Pfam" id="PF00005">
    <property type="entry name" value="ABC_tran"/>
    <property type="match status" value="2"/>
</dbReference>
<name>A0A4D6X7Q8_PSEPU</name>
<keyword evidence="12" id="KW-0472">Membrane</keyword>
<protein>
    <recommendedName>
        <fullName evidence="17">Glutathione import ATP-binding protein GsiA</fullName>
        <ecNumber evidence="16">7.4.2.10</ecNumber>
        <ecNumber evidence="15">7.4.2.9</ecNumber>
    </recommendedName>
</protein>
<comment type="function">
    <text evidence="13">Part of the ABC transporter complex GsiABCD involved in glutathione import. Responsible for energy coupling to the transport system.</text>
</comment>
<evidence type="ECO:0000256" key="9">
    <source>
        <dbReference type="ARBA" id="ARBA00022801"/>
    </source>
</evidence>
<evidence type="ECO:0000256" key="13">
    <source>
        <dbReference type="ARBA" id="ARBA00037530"/>
    </source>
</evidence>
<accession>A0A4D6X7Q8</accession>
<comment type="catalytic activity">
    <reaction evidence="19">
        <text>glutathione(out) + ATP + H2O = glutathione(in) + ADP + phosphate + H(+)</text>
        <dbReference type="Rhea" id="RHEA:29791"/>
        <dbReference type="ChEBI" id="CHEBI:15377"/>
        <dbReference type="ChEBI" id="CHEBI:15378"/>
        <dbReference type="ChEBI" id="CHEBI:30616"/>
        <dbReference type="ChEBI" id="CHEBI:43474"/>
        <dbReference type="ChEBI" id="CHEBI:57925"/>
        <dbReference type="ChEBI" id="CHEBI:456216"/>
        <dbReference type="EC" id="7.4.2.10"/>
    </reaction>
</comment>
<evidence type="ECO:0000256" key="16">
    <source>
        <dbReference type="ARBA" id="ARBA00039050"/>
    </source>
</evidence>
<feature type="domain" description="ABC transporter" evidence="22">
    <location>
        <begin position="15"/>
        <end position="260"/>
    </location>
</feature>
<evidence type="ECO:0000256" key="6">
    <source>
        <dbReference type="ARBA" id="ARBA00022519"/>
    </source>
</evidence>
<evidence type="ECO:0000256" key="20">
    <source>
        <dbReference type="ARBA" id="ARBA00058018"/>
    </source>
</evidence>
<keyword evidence="7" id="KW-0677">Repeat</keyword>
<dbReference type="Pfam" id="PF08352">
    <property type="entry name" value="oligo_HPY"/>
    <property type="match status" value="1"/>
</dbReference>
<dbReference type="InterPro" id="IPR003593">
    <property type="entry name" value="AAA+_ATPase"/>
</dbReference>
<dbReference type="GO" id="GO:0055085">
    <property type="term" value="P:transmembrane transport"/>
    <property type="evidence" value="ECO:0007669"/>
    <property type="project" value="UniProtKB-ARBA"/>
</dbReference>
<dbReference type="InterPro" id="IPR013563">
    <property type="entry name" value="Oligopep_ABC_C"/>
</dbReference>
<dbReference type="PANTHER" id="PTHR43776">
    <property type="entry name" value="TRANSPORT ATP-BINDING PROTEIN"/>
    <property type="match status" value="1"/>
</dbReference>
<dbReference type="InterPro" id="IPR050319">
    <property type="entry name" value="ABC_transp_ATP-bind"/>
</dbReference>
<dbReference type="Gene3D" id="3.40.50.300">
    <property type="entry name" value="P-loop containing nucleotide triphosphate hydrolases"/>
    <property type="match status" value="2"/>
</dbReference>
<evidence type="ECO:0000256" key="12">
    <source>
        <dbReference type="ARBA" id="ARBA00023136"/>
    </source>
</evidence>
<dbReference type="GO" id="GO:0005886">
    <property type="term" value="C:plasma membrane"/>
    <property type="evidence" value="ECO:0007669"/>
    <property type="project" value="UniProtKB-SubCell"/>
</dbReference>
<evidence type="ECO:0000256" key="1">
    <source>
        <dbReference type="ARBA" id="ARBA00004170"/>
    </source>
</evidence>
<keyword evidence="10 23" id="KW-0067">ATP-binding</keyword>
<keyword evidence="5" id="KW-1003">Cell membrane</keyword>
<evidence type="ECO:0000313" key="24">
    <source>
        <dbReference type="Proteomes" id="UP000298551"/>
    </source>
</evidence>
<dbReference type="GO" id="GO:0005524">
    <property type="term" value="F:ATP binding"/>
    <property type="evidence" value="ECO:0007669"/>
    <property type="project" value="UniProtKB-KW"/>
</dbReference>
<gene>
    <name evidence="23" type="ORF">E6B08_11720</name>
</gene>
<dbReference type="Proteomes" id="UP000298551">
    <property type="component" value="Chromosome"/>
</dbReference>
<evidence type="ECO:0000256" key="10">
    <source>
        <dbReference type="ARBA" id="ARBA00022840"/>
    </source>
</evidence>
<evidence type="ECO:0000256" key="7">
    <source>
        <dbReference type="ARBA" id="ARBA00022737"/>
    </source>
</evidence>
<dbReference type="AlphaFoldDB" id="A0A4D6X7Q8"/>
<comment type="subunit">
    <text evidence="3">The complex is composed of two ATP-binding proteins (GsiA), two transmembrane proteins (GsiC and GsiD) and a solute-binding protein (GsiB).</text>
</comment>
<dbReference type="OrthoDB" id="9784450at2"/>
<evidence type="ECO:0000256" key="21">
    <source>
        <dbReference type="ARBA" id="ARBA00065473"/>
    </source>
</evidence>
<dbReference type="SUPFAM" id="SSF52540">
    <property type="entry name" value="P-loop containing nucleoside triphosphate hydrolases"/>
    <property type="match status" value="2"/>
</dbReference>
<evidence type="ECO:0000256" key="18">
    <source>
        <dbReference type="ARBA" id="ARBA00047356"/>
    </source>
</evidence>
<dbReference type="InterPro" id="IPR003439">
    <property type="entry name" value="ABC_transporter-like_ATP-bd"/>
</dbReference>
<comment type="similarity">
    <text evidence="14">Belongs to the ABC transporter superfamily. Glutathione importer (TC 3.A.1.5.11) family.</text>
</comment>
<evidence type="ECO:0000256" key="15">
    <source>
        <dbReference type="ARBA" id="ARBA00038852"/>
    </source>
</evidence>
<dbReference type="EC" id="7.4.2.9" evidence="15"/>
<dbReference type="EC" id="7.4.2.10" evidence="16"/>
<dbReference type="SMART" id="SM00382">
    <property type="entry name" value="AAA"/>
    <property type="match status" value="2"/>
</dbReference>
<evidence type="ECO:0000259" key="22">
    <source>
        <dbReference type="PROSITE" id="PS50893"/>
    </source>
</evidence>
<evidence type="ECO:0000256" key="8">
    <source>
        <dbReference type="ARBA" id="ARBA00022741"/>
    </source>
</evidence>
<dbReference type="PROSITE" id="PS50893">
    <property type="entry name" value="ABC_TRANSPORTER_2"/>
    <property type="match status" value="2"/>
</dbReference>
<dbReference type="GO" id="GO:0016887">
    <property type="term" value="F:ATP hydrolysis activity"/>
    <property type="evidence" value="ECO:0007669"/>
    <property type="project" value="InterPro"/>
</dbReference>
<dbReference type="InterPro" id="IPR017871">
    <property type="entry name" value="ABC_transporter-like_CS"/>
</dbReference>
<dbReference type="CDD" id="cd03257">
    <property type="entry name" value="ABC_NikE_OppD_transporters"/>
    <property type="match status" value="2"/>
</dbReference>
<evidence type="ECO:0000256" key="11">
    <source>
        <dbReference type="ARBA" id="ARBA00022967"/>
    </source>
</evidence>
<keyword evidence="11" id="KW-1278">Translocase</keyword>
<evidence type="ECO:0000256" key="2">
    <source>
        <dbReference type="ARBA" id="ARBA00004533"/>
    </source>
</evidence>
<evidence type="ECO:0000256" key="14">
    <source>
        <dbReference type="ARBA" id="ARBA00038416"/>
    </source>
</evidence>
<comment type="subcellular location">
    <subcellularLocation>
        <location evidence="2">Cell inner membrane</location>
    </subcellularLocation>
    <subcellularLocation>
        <location evidence="1">Membrane</location>
        <topology evidence="1">Peripheral membrane protein</topology>
    </subcellularLocation>
</comment>
<keyword evidence="9" id="KW-0378">Hydrolase</keyword>